<dbReference type="Proteomes" id="UP001596500">
    <property type="component" value="Unassembled WGS sequence"/>
</dbReference>
<protein>
    <submittedName>
        <fullName evidence="1">Uncharacterized protein</fullName>
    </submittedName>
</protein>
<sequence length="59" mass="6988">MNLLSLLPFLQHTVVCYLTDIGQKPIYHNKLCDWVLSKDAKTGKMVCKRMYKRYVKEIL</sequence>
<accession>A0ABW2RLC0</accession>
<name>A0ABW2RLC0_9BACL</name>
<comment type="caution">
    <text evidence="1">The sequence shown here is derived from an EMBL/GenBank/DDBJ whole genome shotgun (WGS) entry which is preliminary data.</text>
</comment>
<evidence type="ECO:0000313" key="1">
    <source>
        <dbReference type="EMBL" id="MFC7441829.1"/>
    </source>
</evidence>
<dbReference type="RefSeq" id="WP_379865311.1">
    <property type="nucleotide sequence ID" value="NZ_JBHTBW010000038.1"/>
</dbReference>
<keyword evidence="2" id="KW-1185">Reference proteome</keyword>
<gene>
    <name evidence="1" type="ORF">ACFQNG_12070</name>
</gene>
<organism evidence="1 2">
    <name type="scientific">Laceyella putida</name>
    <dbReference type="NCBI Taxonomy" id="110101"/>
    <lineage>
        <taxon>Bacteria</taxon>
        <taxon>Bacillati</taxon>
        <taxon>Bacillota</taxon>
        <taxon>Bacilli</taxon>
        <taxon>Bacillales</taxon>
        <taxon>Thermoactinomycetaceae</taxon>
        <taxon>Laceyella</taxon>
    </lineage>
</organism>
<proteinExistence type="predicted"/>
<reference evidence="2" key="1">
    <citation type="journal article" date="2019" name="Int. J. Syst. Evol. Microbiol.">
        <title>The Global Catalogue of Microorganisms (GCM) 10K type strain sequencing project: providing services to taxonomists for standard genome sequencing and annotation.</title>
        <authorList>
            <consortium name="The Broad Institute Genomics Platform"/>
            <consortium name="The Broad Institute Genome Sequencing Center for Infectious Disease"/>
            <person name="Wu L."/>
            <person name="Ma J."/>
        </authorList>
    </citation>
    <scope>NUCLEOTIDE SEQUENCE [LARGE SCALE GENOMIC DNA]</scope>
    <source>
        <strain evidence="2">CGMCC 1.12942</strain>
    </source>
</reference>
<dbReference type="EMBL" id="JBHTBW010000038">
    <property type="protein sequence ID" value="MFC7441829.1"/>
    <property type="molecule type" value="Genomic_DNA"/>
</dbReference>
<evidence type="ECO:0000313" key="2">
    <source>
        <dbReference type="Proteomes" id="UP001596500"/>
    </source>
</evidence>